<evidence type="ECO:0000256" key="2">
    <source>
        <dbReference type="SAM" id="SignalP"/>
    </source>
</evidence>
<comment type="caution">
    <text evidence="3">The sequence shown here is derived from an EMBL/GenBank/DDBJ whole genome shotgun (WGS) entry which is preliminary data.</text>
</comment>
<evidence type="ECO:0000313" key="4">
    <source>
        <dbReference type="Proteomes" id="UP000696573"/>
    </source>
</evidence>
<dbReference type="EMBL" id="CABFNQ020000461">
    <property type="protein sequence ID" value="CAH0016115.1"/>
    <property type="molecule type" value="Genomic_DNA"/>
</dbReference>
<protein>
    <submittedName>
        <fullName evidence="3">Uncharacterized protein</fullName>
    </submittedName>
</protein>
<dbReference type="Proteomes" id="UP000696573">
    <property type="component" value="Unassembled WGS sequence"/>
</dbReference>
<keyword evidence="2" id="KW-0732">Signal</keyword>
<organism evidence="3 4">
    <name type="scientific">Clonostachys rhizophaga</name>
    <dbReference type="NCBI Taxonomy" id="160324"/>
    <lineage>
        <taxon>Eukaryota</taxon>
        <taxon>Fungi</taxon>
        <taxon>Dikarya</taxon>
        <taxon>Ascomycota</taxon>
        <taxon>Pezizomycotina</taxon>
        <taxon>Sordariomycetes</taxon>
        <taxon>Hypocreomycetidae</taxon>
        <taxon>Hypocreales</taxon>
        <taxon>Bionectriaceae</taxon>
        <taxon>Clonostachys</taxon>
    </lineage>
</organism>
<sequence length="188" mass="18426">MRFSTSILVGALVAVVSAQSSSSTTVDTPTSTYSLTPEQSSVAACYNACDQTDVSCLAKCNPVPNPSDDQANKTVECVSKCDQGNGTETDIANYTTCQNKCISDFYYNDKNGGTPNSATNGGGSKTTASGSSQTSGSSSATGTGASASASGSSTATASGSQSTETGAAATLFGSSVALLGAVAAALAL</sequence>
<name>A0A9N9YAJ6_9HYPO</name>
<gene>
    <name evidence="3" type="ORF">CRHIZ90672A_00007294</name>
</gene>
<dbReference type="AlphaFoldDB" id="A0A9N9YAJ6"/>
<dbReference type="OrthoDB" id="5597238at2759"/>
<keyword evidence="4" id="KW-1185">Reference proteome</keyword>
<evidence type="ECO:0000256" key="1">
    <source>
        <dbReference type="SAM" id="MobiDB-lite"/>
    </source>
</evidence>
<feature type="region of interest" description="Disordered" evidence="1">
    <location>
        <begin position="113"/>
        <end position="160"/>
    </location>
</feature>
<reference evidence="3" key="1">
    <citation type="submission" date="2021-10" db="EMBL/GenBank/DDBJ databases">
        <authorList>
            <person name="Piombo E."/>
        </authorList>
    </citation>
    <scope>NUCLEOTIDE SEQUENCE</scope>
</reference>
<feature type="chain" id="PRO_5040444382" evidence="2">
    <location>
        <begin position="19"/>
        <end position="188"/>
    </location>
</feature>
<feature type="compositionally biased region" description="Low complexity" evidence="1">
    <location>
        <begin position="125"/>
        <end position="160"/>
    </location>
</feature>
<accession>A0A9N9YAJ6</accession>
<feature type="signal peptide" evidence="2">
    <location>
        <begin position="1"/>
        <end position="18"/>
    </location>
</feature>
<proteinExistence type="predicted"/>
<evidence type="ECO:0000313" key="3">
    <source>
        <dbReference type="EMBL" id="CAH0016115.1"/>
    </source>
</evidence>